<dbReference type="AlphaFoldDB" id="A0A8J7LXD0"/>
<evidence type="ECO:0008006" key="4">
    <source>
        <dbReference type="Google" id="ProtNLM"/>
    </source>
</evidence>
<evidence type="ECO:0000313" key="3">
    <source>
        <dbReference type="Proteomes" id="UP000619079"/>
    </source>
</evidence>
<accession>A0A8J7LXD0</accession>
<organism evidence="2 3">
    <name type="scientific">Sedimentitalea arenosa</name>
    <dbReference type="NCBI Taxonomy" id="2798803"/>
    <lineage>
        <taxon>Bacteria</taxon>
        <taxon>Pseudomonadati</taxon>
        <taxon>Pseudomonadota</taxon>
        <taxon>Alphaproteobacteria</taxon>
        <taxon>Rhodobacterales</taxon>
        <taxon>Paracoccaceae</taxon>
        <taxon>Sedimentitalea</taxon>
    </lineage>
</organism>
<dbReference type="Proteomes" id="UP000619079">
    <property type="component" value="Unassembled WGS sequence"/>
</dbReference>
<keyword evidence="1" id="KW-0732">Signal</keyword>
<sequence>MKLVSAPAAAVALALLSQPVLAQTKSDVHFEAGNYGTMVTGTVVGDAYVDYMLGAKAGQEMFVELTVADTNGSGTVYFNILPPGSTGEAIYNSSMDGNSTVVDLPADGEYAIRVYQMGNDKDAGKTSDFRMDLSIQ</sequence>
<comment type="caution">
    <text evidence="2">The sequence shown here is derived from an EMBL/GenBank/DDBJ whole genome shotgun (WGS) entry which is preliminary data.</text>
</comment>
<name>A0A8J7LXD0_9RHOB</name>
<dbReference type="RefSeq" id="WP_199026425.1">
    <property type="nucleotide sequence ID" value="NZ_JAELVR010000015.1"/>
</dbReference>
<dbReference type="EMBL" id="JAELVR010000015">
    <property type="protein sequence ID" value="MBJ6373551.1"/>
    <property type="molecule type" value="Genomic_DNA"/>
</dbReference>
<dbReference type="Gene3D" id="2.60.120.380">
    <property type="match status" value="1"/>
</dbReference>
<feature type="chain" id="PRO_5035312292" description="DNA breaking-rejoining protein" evidence="1">
    <location>
        <begin position="23"/>
        <end position="136"/>
    </location>
</feature>
<feature type="signal peptide" evidence="1">
    <location>
        <begin position="1"/>
        <end position="22"/>
    </location>
</feature>
<evidence type="ECO:0000256" key="1">
    <source>
        <dbReference type="SAM" id="SignalP"/>
    </source>
</evidence>
<protein>
    <recommendedName>
        <fullName evidence="4">DNA breaking-rejoining protein</fullName>
    </recommendedName>
</protein>
<gene>
    <name evidence="2" type="ORF">JF290_18665</name>
</gene>
<reference evidence="2" key="1">
    <citation type="submission" date="2020-12" db="EMBL/GenBank/DDBJ databases">
        <title>Sedimentitalea sp. nov., isolated from sand in Incheon.</title>
        <authorList>
            <person name="Kim W."/>
        </authorList>
    </citation>
    <scope>NUCLEOTIDE SEQUENCE</scope>
    <source>
        <strain evidence="2">CAU 1593</strain>
    </source>
</reference>
<evidence type="ECO:0000313" key="2">
    <source>
        <dbReference type="EMBL" id="MBJ6373551.1"/>
    </source>
</evidence>
<keyword evidence="3" id="KW-1185">Reference proteome</keyword>
<proteinExistence type="predicted"/>